<dbReference type="EMBL" id="BGZK01001646">
    <property type="protein sequence ID" value="GBP83887.1"/>
    <property type="molecule type" value="Genomic_DNA"/>
</dbReference>
<dbReference type="AlphaFoldDB" id="A0A4C1ZBA2"/>
<feature type="region of interest" description="Disordered" evidence="1">
    <location>
        <begin position="99"/>
        <end position="120"/>
    </location>
</feature>
<evidence type="ECO:0000256" key="1">
    <source>
        <dbReference type="SAM" id="MobiDB-lite"/>
    </source>
</evidence>
<evidence type="ECO:0000313" key="3">
    <source>
        <dbReference type="Proteomes" id="UP000299102"/>
    </source>
</evidence>
<accession>A0A4C1ZBA2</accession>
<name>A0A4C1ZBA2_EUMVA</name>
<dbReference type="Proteomes" id="UP000299102">
    <property type="component" value="Unassembled WGS sequence"/>
</dbReference>
<proteinExistence type="predicted"/>
<gene>
    <name evidence="2" type="ORF">EVAR_58509_1</name>
</gene>
<organism evidence="2 3">
    <name type="scientific">Eumeta variegata</name>
    <name type="common">Bagworm moth</name>
    <name type="synonym">Eumeta japonica</name>
    <dbReference type="NCBI Taxonomy" id="151549"/>
    <lineage>
        <taxon>Eukaryota</taxon>
        <taxon>Metazoa</taxon>
        <taxon>Ecdysozoa</taxon>
        <taxon>Arthropoda</taxon>
        <taxon>Hexapoda</taxon>
        <taxon>Insecta</taxon>
        <taxon>Pterygota</taxon>
        <taxon>Neoptera</taxon>
        <taxon>Endopterygota</taxon>
        <taxon>Lepidoptera</taxon>
        <taxon>Glossata</taxon>
        <taxon>Ditrysia</taxon>
        <taxon>Tineoidea</taxon>
        <taxon>Psychidae</taxon>
        <taxon>Oiketicinae</taxon>
        <taxon>Eumeta</taxon>
    </lineage>
</organism>
<protein>
    <submittedName>
        <fullName evidence="2">Uncharacterized protein</fullName>
    </submittedName>
</protein>
<evidence type="ECO:0000313" key="2">
    <source>
        <dbReference type="EMBL" id="GBP83887.1"/>
    </source>
</evidence>
<reference evidence="2 3" key="1">
    <citation type="journal article" date="2019" name="Commun. Biol.">
        <title>The bagworm genome reveals a unique fibroin gene that provides high tensile strength.</title>
        <authorList>
            <person name="Kono N."/>
            <person name="Nakamura H."/>
            <person name="Ohtoshi R."/>
            <person name="Tomita M."/>
            <person name="Numata K."/>
            <person name="Arakawa K."/>
        </authorList>
    </citation>
    <scope>NUCLEOTIDE SEQUENCE [LARGE SCALE GENOMIC DNA]</scope>
</reference>
<keyword evidence="3" id="KW-1185">Reference proteome</keyword>
<sequence>MLIIEENLNKNCRPLNSQEKHKINVKRKCVQNALLNFTEDERDDFNKKPTPRESESYVAEFVMFLQGELCPQQTSRSLLKYIVELTQCQQVTRAELTASNLRRRRTNLHTAASGRLKRGT</sequence>
<comment type="caution">
    <text evidence="2">The sequence shown here is derived from an EMBL/GenBank/DDBJ whole genome shotgun (WGS) entry which is preliminary data.</text>
</comment>